<keyword evidence="3" id="KW-0560">Oxidoreductase</keyword>
<comment type="similarity">
    <text evidence="1">Belongs to the short-chain dehydrogenases/reductases (SDR) family.</text>
</comment>
<protein>
    <recommendedName>
        <fullName evidence="6">NAD(P)-binding protein</fullName>
    </recommendedName>
</protein>
<dbReference type="PANTHER" id="PTHR43618">
    <property type="entry name" value="7-ALPHA-HYDROXYSTEROID DEHYDROGENASE"/>
    <property type="match status" value="1"/>
</dbReference>
<reference evidence="4 5" key="1">
    <citation type="submission" date="2021-12" db="EMBL/GenBank/DDBJ databases">
        <title>High titer production of polyol ester of fatty acids by Rhodotorula paludigena BS15 towards product separation-free biomass refinery.</title>
        <authorList>
            <person name="Mano J."/>
            <person name="Ono H."/>
            <person name="Tanaka T."/>
            <person name="Naito K."/>
            <person name="Sushida H."/>
            <person name="Ike M."/>
            <person name="Tokuyasu K."/>
            <person name="Kitaoka M."/>
        </authorList>
    </citation>
    <scope>NUCLEOTIDE SEQUENCE [LARGE SCALE GENOMIC DNA]</scope>
    <source>
        <strain evidence="4 5">BS15</strain>
    </source>
</reference>
<dbReference type="InterPro" id="IPR002347">
    <property type="entry name" value="SDR_fam"/>
</dbReference>
<gene>
    <name evidence="4" type="ORF">Rhopal_002968-T1</name>
</gene>
<evidence type="ECO:0000313" key="4">
    <source>
        <dbReference type="EMBL" id="GJN89979.1"/>
    </source>
</evidence>
<proteinExistence type="inferred from homology"/>
<evidence type="ECO:0000256" key="2">
    <source>
        <dbReference type="ARBA" id="ARBA00022857"/>
    </source>
</evidence>
<dbReference type="Proteomes" id="UP001342314">
    <property type="component" value="Unassembled WGS sequence"/>
</dbReference>
<dbReference type="GO" id="GO:0016491">
    <property type="term" value="F:oxidoreductase activity"/>
    <property type="evidence" value="ECO:0007669"/>
    <property type="project" value="UniProtKB-KW"/>
</dbReference>
<accession>A0AAV5GHQ7</accession>
<dbReference type="InterPro" id="IPR020904">
    <property type="entry name" value="Sc_DH/Rdtase_CS"/>
</dbReference>
<dbReference type="EMBL" id="BQKY01000006">
    <property type="protein sequence ID" value="GJN89979.1"/>
    <property type="molecule type" value="Genomic_DNA"/>
</dbReference>
<dbReference type="InterPro" id="IPR052178">
    <property type="entry name" value="Sec_Metab_Biosynth_SDR"/>
</dbReference>
<dbReference type="PRINTS" id="PR00080">
    <property type="entry name" value="SDRFAMILY"/>
</dbReference>
<dbReference type="InterPro" id="IPR036291">
    <property type="entry name" value="NAD(P)-bd_dom_sf"/>
</dbReference>
<dbReference type="Gene3D" id="3.40.50.720">
    <property type="entry name" value="NAD(P)-binding Rossmann-like Domain"/>
    <property type="match status" value="1"/>
</dbReference>
<evidence type="ECO:0008006" key="6">
    <source>
        <dbReference type="Google" id="ProtNLM"/>
    </source>
</evidence>
<dbReference type="AlphaFoldDB" id="A0AAV5GHQ7"/>
<name>A0AAV5GHQ7_9BASI</name>
<organism evidence="4 5">
    <name type="scientific">Rhodotorula paludigena</name>
    <dbReference type="NCBI Taxonomy" id="86838"/>
    <lineage>
        <taxon>Eukaryota</taxon>
        <taxon>Fungi</taxon>
        <taxon>Dikarya</taxon>
        <taxon>Basidiomycota</taxon>
        <taxon>Pucciniomycotina</taxon>
        <taxon>Microbotryomycetes</taxon>
        <taxon>Sporidiobolales</taxon>
        <taxon>Sporidiobolaceae</taxon>
        <taxon>Rhodotorula</taxon>
    </lineage>
</organism>
<evidence type="ECO:0000256" key="3">
    <source>
        <dbReference type="ARBA" id="ARBA00023002"/>
    </source>
</evidence>
<keyword evidence="5" id="KW-1185">Reference proteome</keyword>
<dbReference type="Pfam" id="PF13561">
    <property type="entry name" value="adh_short_C2"/>
    <property type="match status" value="1"/>
</dbReference>
<sequence>MCEVDNLVLGHRVPTHATLSPAAFALLHYGIQASPTAIMSHEFAAASLFNLQGQVAVVTGGGTGLGIMAARALAANGMRVYITGRRKEVLDKAVEESGAFESGGSIVAIQMDVTDRESILAGVKAIEQKEEFISLLVNNAGIAKGIEKNLSKSKAQGVEAYSRAMLDFKEDMWDLVYKTNVASVWYVSGAFLPLLGKAKAASAPKEGASVINLTSISGLLREDQDGQEIYNSSKAALISLTNLMATEFKAPEIGIRVNSIAPGVFPSEMTTSFPSAEDRKAYLDMGYVVGRAGLPSEMAQTVLFLAANHFVHGQHLVIDGGFMLNHR</sequence>
<evidence type="ECO:0000313" key="5">
    <source>
        <dbReference type="Proteomes" id="UP001342314"/>
    </source>
</evidence>
<dbReference type="PANTHER" id="PTHR43618:SF4">
    <property type="entry name" value="SHORT CHAIN DEHYDROGENASE_REDUCTASE FAMILY (AFU_ORTHOLOGUE AFUA_7G04540)"/>
    <property type="match status" value="1"/>
</dbReference>
<evidence type="ECO:0000256" key="1">
    <source>
        <dbReference type="ARBA" id="ARBA00006484"/>
    </source>
</evidence>
<comment type="caution">
    <text evidence="4">The sequence shown here is derived from an EMBL/GenBank/DDBJ whole genome shotgun (WGS) entry which is preliminary data.</text>
</comment>
<dbReference type="SUPFAM" id="SSF51735">
    <property type="entry name" value="NAD(P)-binding Rossmann-fold domains"/>
    <property type="match status" value="1"/>
</dbReference>
<keyword evidence="2" id="KW-0521">NADP</keyword>
<dbReference type="CDD" id="cd05233">
    <property type="entry name" value="SDR_c"/>
    <property type="match status" value="1"/>
</dbReference>
<dbReference type="PRINTS" id="PR00081">
    <property type="entry name" value="GDHRDH"/>
</dbReference>
<dbReference type="PROSITE" id="PS00061">
    <property type="entry name" value="ADH_SHORT"/>
    <property type="match status" value="1"/>
</dbReference>